<dbReference type="OrthoDB" id="5344846at2"/>
<evidence type="ECO:0000256" key="3">
    <source>
        <dbReference type="ARBA" id="ARBA00022448"/>
    </source>
</evidence>
<comment type="caution">
    <text evidence="9">The sequence shown here is derived from an EMBL/GenBank/DDBJ whole genome shotgun (WGS) entry which is preliminary data.</text>
</comment>
<dbReference type="EMBL" id="PDKK01000010">
    <property type="protein sequence ID" value="RXK04291.1"/>
    <property type="molecule type" value="Genomic_DNA"/>
</dbReference>
<evidence type="ECO:0000256" key="6">
    <source>
        <dbReference type="ARBA" id="ARBA00022982"/>
    </source>
</evidence>
<keyword evidence="6" id="KW-0249">Electron transport</keyword>
<evidence type="ECO:0000256" key="7">
    <source>
        <dbReference type="ARBA" id="ARBA00023004"/>
    </source>
</evidence>
<dbReference type="AlphaFoldDB" id="A0A4Q1ALP5"/>
<dbReference type="Proteomes" id="UP000289758">
    <property type="component" value="Unassembled WGS sequence"/>
</dbReference>
<dbReference type="SUPFAM" id="SSF48695">
    <property type="entry name" value="Multiheme cytochromes"/>
    <property type="match status" value="1"/>
</dbReference>
<dbReference type="InterPro" id="IPR036280">
    <property type="entry name" value="Multihaem_cyt_sf"/>
</dbReference>
<evidence type="ECO:0000256" key="1">
    <source>
        <dbReference type="ARBA" id="ARBA00001926"/>
    </source>
</evidence>
<dbReference type="RefSeq" id="WP_129087725.1">
    <property type="nucleotide sequence ID" value="NZ_CP053836.1"/>
</dbReference>
<dbReference type="Gene3D" id="1.10.1130.10">
    <property type="entry name" value="Flavocytochrome C3, Chain A"/>
    <property type="match status" value="1"/>
</dbReference>
<organism evidence="9 10">
    <name type="scientific">Halarcobacter ebronensis</name>
    <dbReference type="NCBI Taxonomy" id="1462615"/>
    <lineage>
        <taxon>Bacteria</taxon>
        <taxon>Pseudomonadati</taxon>
        <taxon>Campylobacterota</taxon>
        <taxon>Epsilonproteobacteria</taxon>
        <taxon>Campylobacterales</taxon>
        <taxon>Arcobacteraceae</taxon>
        <taxon>Halarcobacter</taxon>
    </lineage>
</organism>
<reference evidence="9 10" key="1">
    <citation type="submission" date="2017-10" db="EMBL/GenBank/DDBJ databases">
        <title>Genomics of the genus Arcobacter.</title>
        <authorList>
            <person name="Perez-Cataluna A."/>
            <person name="Figueras M.J."/>
        </authorList>
    </citation>
    <scope>NUCLEOTIDE SEQUENCE [LARGE SCALE GENOMIC DNA]</scope>
    <source>
        <strain evidence="9 10">CECT 8441</strain>
    </source>
</reference>
<dbReference type="InterPro" id="IPR012286">
    <property type="entry name" value="Tetrahaem_cytochrome"/>
</dbReference>
<comment type="cofactor">
    <cofactor evidence="1">
        <name>heme c</name>
        <dbReference type="ChEBI" id="CHEBI:61717"/>
    </cofactor>
</comment>
<dbReference type="Pfam" id="PF14537">
    <property type="entry name" value="Cytochrom_c3_2"/>
    <property type="match status" value="1"/>
</dbReference>
<gene>
    <name evidence="9" type="ORF">CRV07_11010</name>
</gene>
<dbReference type="GO" id="GO:0030313">
    <property type="term" value="C:cell envelope"/>
    <property type="evidence" value="ECO:0007669"/>
    <property type="project" value="UniProtKB-SubCell"/>
</dbReference>
<evidence type="ECO:0000259" key="8">
    <source>
        <dbReference type="Pfam" id="PF14537"/>
    </source>
</evidence>
<dbReference type="GO" id="GO:0046872">
    <property type="term" value="F:metal ion binding"/>
    <property type="evidence" value="ECO:0007669"/>
    <property type="project" value="UniProtKB-KW"/>
</dbReference>
<evidence type="ECO:0000256" key="4">
    <source>
        <dbReference type="ARBA" id="ARBA00022617"/>
    </source>
</evidence>
<comment type="subcellular location">
    <subcellularLocation>
        <location evidence="2">Cell envelope</location>
    </subcellularLocation>
</comment>
<evidence type="ECO:0000313" key="9">
    <source>
        <dbReference type="EMBL" id="RXK04291.1"/>
    </source>
</evidence>
<sequence>MKKVLILIYFISLISLIYANSQKEESNALSSSIKITPEIKKKYPLKHSHNKLSLDCIFCHVGQGVNPENFEAVDEDKCLFCHKSKIYLAKRLEFMDTLKANPHNSVHDGPNLYCDECHREHKPSVNMCSECHLKEIKNNIWMKDTP</sequence>
<keyword evidence="4" id="KW-0349">Heme</keyword>
<evidence type="ECO:0000313" key="10">
    <source>
        <dbReference type="Proteomes" id="UP000289758"/>
    </source>
</evidence>
<name>A0A4Q1ALP5_9BACT</name>
<keyword evidence="5" id="KW-0479">Metal-binding</keyword>
<protein>
    <submittedName>
        <fullName evidence="9">Cytochrome C</fullName>
    </submittedName>
</protein>
<accession>A0A4Q1ALP5</accession>
<keyword evidence="10" id="KW-1185">Reference proteome</keyword>
<proteinExistence type="predicted"/>
<evidence type="ECO:0000256" key="2">
    <source>
        <dbReference type="ARBA" id="ARBA00004196"/>
    </source>
</evidence>
<feature type="domain" description="Tetrahaem cytochrome" evidence="8">
    <location>
        <begin position="49"/>
        <end position="132"/>
    </location>
</feature>
<keyword evidence="7" id="KW-0408">Iron</keyword>
<keyword evidence="3" id="KW-0813">Transport</keyword>
<evidence type="ECO:0000256" key="5">
    <source>
        <dbReference type="ARBA" id="ARBA00022723"/>
    </source>
</evidence>